<dbReference type="InterPro" id="IPR002017">
    <property type="entry name" value="Spectrin_repeat"/>
</dbReference>
<proteinExistence type="predicted"/>
<name>A0A915DTR3_9BILA</name>
<organism evidence="3 4">
    <name type="scientific">Ditylenchus dipsaci</name>
    <dbReference type="NCBI Taxonomy" id="166011"/>
    <lineage>
        <taxon>Eukaryota</taxon>
        <taxon>Metazoa</taxon>
        <taxon>Ecdysozoa</taxon>
        <taxon>Nematoda</taxon>
        <taxon>Chromadorea</taxon>
        <taxon>Rhabditida</taxon>
        <taxon>Tylenchina</taxon>
        <taxon>Tylenchomorpha</taxon>
        <taxon>Sphaerularioidea</taxon>
        <taxon>Anguinidae</taxon>
        <taxon>Anguininae</taxon>
        <taxon>Ditylenchus</taxon>
    </lineage>
</organism>
<feature type="region of interest" description="Disordered" evidence="2">
    <location>
        <begin position="503"/>
        <end position="564"/>
    </location>
</feature>
<feature type="compositionally biased region" description="Polar residues" evidence="2">
    <location>
        <begin position="822"/>
        <end position="831"/>
    </location>
</feature>
<dbReference type="SMART" id="SM00150">
    <property type="entry name" value="SPEC"/>
    <property type="match status" value="4"/>
</dbReference>
<dbReference type="CDD" id="cd00176">
    <property type="entry name" value="SPEC"/>
    <property type="match status" value="1"/>
</dbReference>
<accession>A0A915DTR3</accession>
<dbReference type="WBParaSite" id="jg23080">
    <property type="protein sequence ID" value="jg23080"/>
    <property type="gene ID" value="jg23080"/>
</dbReference>
<sequence>MYMPPGQHPLPPIDMNAHRMSDQFEVDQNTQQMMAMSKLVAEVLQPSSNPIAGPPLTIQHAPVLPSEIAAPTPSPSSTIPSSQSTSTTTVIQAPNFEMPSGSSQALLEKNEESPLESPANLAETLQPEPRSRKSSSSSQKSSGKSRKAQRKQEEVIKEYEMCLEQVLTWLLEAEQELQKMHEADPKRKSLTGKCQDHETFMSSLTESQDSVGRVLHRGHQLSQKLNDPEHAAGILNQLLMVNERWEQIRSSAMERQQTLQMRLNHLQREHLGQVGKWLTEFEGIIASRQAESLADTVEMCQRQMAEHTVIQNQIDVQQPSVQRLAAFIAIVGGGDHAADQSSMDQEERGEEENSAAQLEQMLQSIGERWMSLCEWAERRATALDGLLELLENYNQAYGHLSGWLEQRQNELQQLRSAHHLEKEEEIVEQMHLLHKMESSLESEHSSFVQLSQLCSELVQRYEQNKSGAAANKIRLQLDTITQTWDNIVTRLEEHSQMLVRTGKTRLGAKSGGDSDQARPSQITTTTPSSSSTEDKPVEQPGEVLARPETAKSPEQTPEESKKQQQIVEEFVQKVAALEREIQPLVLWTEGFVISTKKEDVRHMVHACQRQLKEIKQVEPCVTQLQVELERIHNRATMNSRQLRQINETFDRFMRGWSKVVSKISESLNALSKPTGSGSDEGETEIILARLAGWLKSANQVVDELSKLTPEEAAKRLAQISQQLDEHQRKSIDYLKKRQQKRMPKDPREVSKHQAEVERLEHHLGELAARIGEIYHQLEQGQQPMSTSTTVVQMKHQPSSSEQESPPHWDIRSPEKRPKPVEQPSTRLQPQQLFVPRQEVEHSPEPAPHEAESLRLRLELEAQAEQAEEQARKQGNNVEQKVSDLLEWLQSKEGELKQHKSAAVLPGNVKFLEEELEKCTRLISEVNEKINECRNEVEKPSTKPNLKQQLAVVMPLIEQVLMSAQGHRNNIVDSLNKTQLAFHKYVKAEEIADKHKLILERLKANSEADLRELEVQLRQLQDSLVQDQQVAKAEAMQHLEELASIATRSLPKSQRKEVPPLGSVLSDVRSRIIRLDDQWKCLVEEVDEHLSCLRKERRKRAEAALKRQKELVKELEEAVKASSEATDAEELSEHLDVAKVKEAKTHPSETQKEDVKALCKISRYSFIPKNNHQSCNRRNTIHSYKRQGVQIIEFEAA</sequence>
<evidence type="ECO:0000256" key="1">
    <source>
        <dbReference type="SAM" id="Coils"/>
    </source>
</evidence>
<feature type="region of interest" description="Disordered" evidence="2">
    <location>
        <begin position="66"/>
        <end position="152"/>
    </location>
</feature>
<dbReference type="AlphaFoldDB" id="A0A915DTR3"/>
<keyword evidence="1" id="KW-0175">Coiled coil</keyword>
<dbReference type="Proteomes" id="UP000887574">
    <property type="component" value="Unplaced"/>
</dbReference>
<reference evidence="4" key="1">
    <citation type="submission" date="2022-11" db="UniProtKB">
        <authorList>
            <consortium name="WormBaseParasite"/>
        </authorList>
    </citation>
    <scope>IDENTIFICATION</scope>
</reference>
<dbReference type="Pfam" id="PF00435">
    <property type="entry name" value="Spectrin"/>
    <property type="match status" value="2"/>
</dbReference>
<feature type="coiled-coil region" evidence="1">
    <location>
        <begin position="908"/>
        <end position="935"/>
    </location>
</feature>
<feature type="compositionally biased region" description="Low complexity" evidence="2">
    <location>
        <begin position="75"/>
        <end position="89"/>
    </location>
</feature>
<evidence type="ECO:0000256" key="2">
    <source>
        <dbReference type="SAM" id="MobiDB-lite"/>
    </source>
</evidence>
<protein>
    <submittedName>
        <fullName evidence="4">Dystrophin</fullName>
    </submittedName>
</protein>
<evidence type="ECO:0000313" key="3">
    <source>
        <dbReference type="Proteomes" id="UP000887574"/>
    </source>
</evidence>
<feature type="compositionally biased region" description="Polar residues" evidence="2">
    <location>
        <begin position="779"/>
        <end position="791"/>
    </location>
</feature>
<dbReference type="InterPro" id="IPR018159">
    <property type="entry name" value="Spectrin/alpha-actinin"/>
</dbReference>
<feature type="compositionally biased region" description="Basic and acidic residues" evidence="2">
    <location>
        <begin position="804"/>
        <end position="819"/>
    </location>
</feature>
<keyword evidence="3" id="KW-1185">Reference proteome</keyword>
<feature type="compositionally biased region" description="Low complexity" evidence="2">
    <location>
        <begin position="520"/>
        <end position="531"/>
    </location>
</feature>
<feature type="compositionally biased region" description="Basic and acidic residues" evidence="2">
    <location>
        <begin position="1130"/>
        <end position="1151"/>
    </location>
</feature>
<feature type="coiled-coil region" evidence="1">
    <location>
        <begin position="984"/>
        <end position="1029"/>
    </location>
</feature>
<feature type="region of interest" description="Disordered" evidence="2">
    <location>
        <begin position="1121"/>
        <end position="1151"/>
    </location>
</feature>
<feature type="region of interest" description="Disordered" evidence="2">
    <location>
        <begin position="779"/>
        <end position="850"/>
    </location>
</feature>
<feature type="compositionally biased region" description="Basic and acidic residues" evidence="2">
    <location>
        <begin position="837"/>
        <end position="850"/>
    </location>
</feature>
<dbReference type="Gene3D" id="1.20.58.60">
    <property type="match status" value="3"/>
</dbReference>
<evidence type="ECO:0000313" key="4">
    <source>
        <dbReference type="WBParaSite" id="jg23080"/>
    </source>
</evidence>
<dbReference type="SUPFAM" id="SSF46966">
    <property type="entry name" value="Spectrin repeat"/>
    <property type="match status" value="3"/>
</dbReference>